<reference evidence="1 2" key="1">
    <citation type="submission" date="2016-06" db="EMBL/GenBank/DDBJ databases">
        <title>Genome sequencing of Cryobacterium arcticum PAMC 27867.</title>
        <authorList>
            <person name="Lee J."/>
            <person name="Kim O.-S."/>
        </authorList>
    </citation>
    <scope>NUCLEOTIDE SEQUENCE [LARGE SCALE GENOMIC DNA]</scope>
    <source>
        <strain evidence="1 2">PAMC 27867</strain>
    </source>
</reference>
<gene>
    <name evidence="1" type="ORF">PA27867_1514</name>
</gene>
<evidence type="ECO:0000313" key="2">
    <source>
        <dbReference type="Proteomes" id="UP000092582"/>
    </source>
</evidence>
<evidence type="ECO:0008006" key="3">
    <source>
        <dbReference type="Google" id="ProtNLM"/>
    </source>
</evidence>
<dbReference type="OrthoDB" id="5114026at2"/>
<dbReference type="Proteomes" id="UP000092582">
    <property type="component" value="Chromosome 1"/>
</dbReference>
<organism evidence="1 2">
    <name type="scientific">Cryobacterium arcticum</name>
    <dbReference type="NCBI Taxonomy" id="670052"/>
    <lineage>
        <taxon>Bacteria</taxon>
        <taxon>Bacillati</taxon>
        <taxon>Actinomycetota</taxon>
        <taxon>Actinomycetes</taxon>
        <taxon>Micrococcales</taxon>
        <taxon>Microbacteriaceae</taxon>
        <taxon>Cryobacterium</taxon>
    </lineage>
</organism>
<dbReference type="STRING" id="670052.PA27867_1514"/>
<dbReference type="KEGG" id="cart:PA27867_1514"/>
<dbReference type="AlphaFoldDB" id="A0A1B1BIW8"/>
<sequence precursor="true">MSSALFPAAGPASGPVVVPAAFPSAVRSAAPAASPPAGRSAAPENDFSALVFPLLGEQSAGARRTRDADRARLDEQWRARGHAAGYTEGLRAAEQAVAERIHRLETEHAHRLRVDGERAERMLAVLHTAARALDARTVPVLRDAEDTVLAAAFDLAEAIVGHALADEAAAARSALGRAVGAAGGASASGERASSGGILAAPGALGAAHTVRLHPDDLAALDPAVAAATGVAFVADAHIARGDAVSEFPDGYLDARIGTALERAKAALGGAS</sequence>
<keyword evidence="2" id="KW-1185">Reference proteome</keyword>
<dbReference type="RefSeq" id="WP_157109159.1">
    <property type="nucleotide sequence ID" value="NZ_CP016282.1"/>
</dbReference>
<evidence type="ECO:0000313" key="1">
    <source>
        <dbReference type="EMBL" id="ANP72471.1"/>
    </source>
</evidence>
<protein>
    <recommendedName>
        <fullName evidence="3">Flagellar assembly protein FliH/Type III secretion system HrpE domain-containing protein</fullName>
    </recommendedName>
</protein>
<name>A0A1B1BIW8_9MICO</name>
<accession>A0A1B1BIW8</accession>
<dbReference type="EMBL" id="CP016282">
    <property type="protein sequence ID" value="ANP72471.1"/>
    <property type="molecule type" value="Genomic_DNA"/>
</dbReference>
<proteinExistence type="predicted"/>